<dbReference type="SUPFAM" id="SSF55469">
    <property type="entry name" value="FMN-dependent nitroreductase-like"/>
    <property type="match status" value="1"/>
</dbReference>
<dbReference type="Proteomes" id="UP001225034">
    <property type="component" value="Unassembled WGS sequence"/>
</dbReference>
<evidence type="ECO:0000256" key="6">
    <source>
        <dbReference type="ARBA" id="ARBA00023002"/>
    </source>
</evidence>
<reference evidence="9 10" key="1">
    <citation type="submission" date="2023-07" db="EMBL/GenBank/DDBJ databases">
        <title>Genomic Encyclopedia of Type Strains, Phase IV (KMG-IV): sequencing the most valuable type-strain genomes for metagenomic binning, comparative biology and taxonomic classification.</title>
        <authorList>
            <person name="Goeker M."/>
        </authorList>
    </citation>
    <scope>NUCLEOTIDE SEQUENCE [LARGE SCALE GENOMIC DNA]</scope>
    <source>
        <strain evidence="9 10">DSM 19154</strain>
    </source>
</reference>
<sequence length="223" mass="25543">MTKTNEKQQEILDAYHFRHATKEFDSTKKISESDFEFILETARLSPSSVGYEPWKFVVVQNPEVREKLKDVTSGAIRQLTSASHFVLILAHTEARYDSSYVSYINKTVKKLPEETIKELAPRYKAFQQDNQNLFESERSLFDWASKQTYIALGNMMTSAAQIGIDSCPIEGFQPNKVNDILKQEGIIDTDTWKISVMAAFGYRASEPTKTKTRQPLSDIVKWV</sequence>
<name>A0ABT9YLM6_9BACI</name>
<dbReference type="Pfam" id="PF00881">
    <property type="entry name" value="Nitroreductase"/>
    <property type="match status" value="1"/>
</dbReference>
<keyword evidence="3" id="KW-0285">Flavoprotein</keyword>
<dbReference type="InterPro" id="IPR000415">
    <property type="entry name" value="Nitroreductase-like"/>
</dbReference>
<keyword evidence="10" id="KW-1185">Reference proteome</keyword>
<keyword evidence="4" id="KW-0288">FMN</keyword>
<dbReference type="EMBL" id="JAUSUA010000006">
    <property type="protein sequence ID" value="MDQ0208776.1"/>
    <property type="molecule type" value="Genomic_DNA"/>
</dbReference>
<organism evidence="9 10">
    <name type="scientific">Alkalicoccobacillus murimartini</name>
    <dbReference type="NCBI Taxonomy" id="171685"/>
    <lineage>
        <taxon>Bacteria</taxon>
        <taxon>Bacillati</taxon>
        <taxon>Bacillota</taxon>
        <taxon>Bacilli</taxon>
        <taxon>Bacillales</taxon>
        <taxon>Bacillaceae</taxon>
        <taxon>Alkalicoccobacillus</taxon>
    </lineage>
</organism>
<evidence type="ECO:0000256" key="5">
    <source>
        <dbReference type="ARBA" id="ARBA00022857"/>
    </source>
</evidence>
<evidence type="ECO:0000256" key="2">
    <source>
        <dbReference type="ARBA" id="ARBA00007118"/>
    </source>
</evidence>
<evidence type="ECO:0000313" key="9">
    <source>
        <dbReference type="EMBL" id="MDQ0208776.1"/>
    </source>
</evidence>
<evidence type="ECO:0000313" key="10">
    <source>
        <dbReference type="Proteomes" id="UP001225034"/>
    </source>
</evidence>
<protein>
    <submittedName>
        <fullName evidence="9">Nitroreductase</fullName>
    </submittedName>
</protein>
<comment type="similarity">
    <text evidence="2">Belongs to the nitroreductase family.</text>
</comment>
<dbReference type="RefSeq" id="WP_306985103.1">
    <property type="nucleotide sequence ID" value="NZ_JAUSUA010000006.1"/>
</dbReference>
<accession>A0ABT9YLM6</accession>
<proteinExistence type="inferred from homology"/>
<keyword evidence="7" id="KW-0520">NAD</keyword>
<dbReference type="CDD" id="cd02149">
    <property type="entry name" value="NfsB-like"/>
    <property type="match status" value="1"/>
</dbReference>
<dbReference type="InterPro" id="IPR033878">
    <property type="entry name" value="NfsB-like"/>
</dbReference>
<evidence type="ECO:0000256" key="1">
    <source>
        <dbReference type="ARBA" id="ARBA00001917"/>
    </source>
</evidence>
<gene>
    <name evidence="9" type="ORF">J2S05_003588</name>
</gene>
<comment type="cofactor">
    <cofactor evidence="1">
        <name>FMN</name>
        <dbReference type="ChEBI" id="CHEBI:58210"/>
    </cofactor>
</comment>
<keyword evidence="6" id="KW-0560">Oxidoreductase</keyword>
<feature type="domain" description="Nitroreductase" evidence="8">
    <location>
        <begin position="17"/>
        <end position="202"/>
    </location>
</feature>
<keyword evidence="5" id="KW-0521">NADP</keyword>
<evidence type="ECO:0000256" key="7">
    <source>
        <dbReference type="ARBA" id="ARBA00023027"/>
    </source>
</evidence>
<comment type="caution">
    <text evidence="9">The sequence shown here is derived from an EMBL/GenBank/DDBJ whole genome shotgun (WGS) entry which is preliminary data.</text>
</comment>
<dbReference type="PANTHER" id="PTHR23026">
    <property type="entry name" value="NADPH NITROREDUCTASE"/>
    <property type="match status" value="1"/>
</dbReference>
<dbReference type="PANTHER" id="PTHR23026:SF125">
    <property type="entry name" value="OXYGEN-INSENSITIVE NAD(P)H NITROREDUCTASE"/>
    <property type="match status" value="1"/>
</dbReference>
<dbReference type="Gene3D" id="3.40.109.10">
    <property type="entry name" value="NADH Oxidase"/>
    <property type="match status" value="1"/>
</dbReference>
<evidence type="ECO:0000256" key="3">
    <source>
        <dbReference type="ARBA" id="ARBA00022630"/>
    </source>
</evidence>
<dbReference type="InterPro" id="IPR050627">
    <property type="entry name" value="Nitroreductase/BluB"/>
</dbReference>
<dbReference type="InterPro" id="IPR029479">
    <property type="entry name" value="Nitroreductase"/>
</dbReference>
<evidence type="ECO:0000259" key="8">
    <source>
        <dbReference type="Pfam" id="PF00881"/>
    </source>
</evidence>
<evidence type="ECO:0000256" key="4">
    <source>
        <dbReference type="ARBA" id="ARBA00022643"/>
    </source>
</evidence>